<reference evidence="2" key="1">
    <citation type="submission" date="2022-01" db="EMBL/GenBank/DDBJ databases">
        <authorList>
            <person name="King R."/>
        </authorList>
    </citation>
    <scope>NUCLEOTIDE SEQUENCE</scope>
</reference>
<dbReference type="Proteomes" id="UP001153636">
    <property type="component" value="Chromosome 5"/>
</dbReference>
<sequence length="153" mass="17604">MNSSDSDFLLKNITSSSECESFNDSDDRENMSDYSNASSIDNNPAGWKIIGDSIKDRLPNQVTEVLGIPCPNTKVFPHEDVSFTRSVDMFLSEETFNFIVRCTNLRAELYFKLQLNFKIHVLQWHNVTLQKMKNVFGCLVNMELDKKSQLSMY</sequence>
<feature type="region of interest" description="Disordered" evidence="1">
    <location>
        <begin position="17"/>
        <end position="37"/>
    </location>
</feature>
<keyword evidence="3" id="KW-1185">Reference proteome</keyword>
<name>A0A9P0CYB6_9CUCU</name>
<dbReference type="EMBL" id="OV651817">
    <property type="protein sequence ID" value="CAH1110611.1"/>
    <property type="molecule type" value="Genomic_DNA"/>
</dbReference>
<evidence type="ECO:0000313" key="3">
    <source>
        <dbReference type="Proteomes" id="UP001153636"/>
    </source>
</evidence>
<gene>
    <name evidence="2" type="ORF">PSYICH_LOCUS11140</name>
</gene>
<dbReference type="AlphaFoldDB" id="A0A9P0CYB6"/>
<evidence type="ECO:0000256" key="1">
    <source>
        <dbReference type="SAM" id="MobiDB-lite"/>
    </source>
</evidence>
<accession>A0A9P0CYB6</accession>
<organism evidence="2 3">
    <name type="scientific">Psylliodes chrysocephalus</name>
    <dbReference type="NCBI Taxonomy" id="3402493"/>
    <lineage>
        <taxon>Eukaryota</taxon>
        <taxon>Metazoa</taxon>
        <taxon>Ecdysozoa</taxon>
        <taxon>Arthropoda</taxon>
        <taxon>Hexapoda</taxon>
        <taxon>Insecta</taxon>
        <taxon>Pterygota</taxon>
        <taxon>Neoptera</taxon>
        <taxon>Endopterygota</taxon>
        <taxon>Coleoptera</taxon>
        <taxon>Polyphaga</taxon>
        <taxon>Cucujiformia</taxon>
        <taxon>Chrysomeloidea</taxon>
        <taxon>Chrysomelidae</taxon>
        <taxon>Galerucinae</taxon>
        <taxon>Alticini</taxon>
        <taxon>Psylliodes</taxon>
    </lineage>
</organism>
<proteinExistence type="predicted"/>
<protein>
    <submittedName>
        <fullName evidence="2">Uncharacterized protein</fullName>
    </submittedName>
</protein>
<evidence type="ECO:0000313" key="2">
    <source>
        <dbReference type="EMBL" id="CAH1110611.1"/>
    </source>
</evidence>